<dbReference type="SUPFAM" id="SSF103575">
    <property type="entry name" value="Plexin repeat"/>
    <property type="match status" value="1"/>
</dbReference>
<evidence type="ECO:0000256" key="3">
    <source>
        <dbReference type="ARBA" id="ARBA00023136"/>
    </source>
</evidence>
<dbReference type="InterPro" id="IPR036352">
    <property type="entry name" value="Semap_dom_sf"/>
</dbReference>
<dbReference type="InterPro" id="IPR007110">
    <property type="entry name" value="Ig-like_dom"/>
</dbReference>
<dbReference type="GO" id="GO:0030215">
    <property type="term" value="F:semaphorin receptor binding"/>
    <property type="evidence" value="ECO:0007669"/>
    <property type="project" value="InterPro"/>
</dbReference>
<accession>A0A6P9DH19</accession>
<name>A0A6P9DH19_PANGU</name>
<reference evidence="11" key="1">
    <citation type="submission" date="2025-08" db="UniProtKB">
        <authorList>
            <consortium name="RefSeq"/>
        </authorList>
    </citation>
    <scope>IDENTIFICATION</scope>
    <source>
        <tissue evidence="11">Blood</tissue>
    </source>
</reference>
<dbReference type="AlphaFoldDB" id="A0A6P9DH19"/>
<keyword evidence="3" id="KW-0472">Membrane</keyword>
<dbReference type="Gene3D" id="2.60.40.10">
    <property type="entry name" value="Immunoglobulins"/>
    <property type="match status" value="1"/>
</dbReference>
<evidence type="ECO:0000313" key="10">
    <source>
        <dbReference type="Proteomes" id="UP001652622"/>
    </source>
</evidence>
<dbReference type="SUPFAM" id="SSF101912">
    <property type="entry name" value="Sema domain"/>
    <property type="match status" value="1"/>
</dbReference>
<dbReference type="Proteomes" id="UP001652622">
    <property type="component" value="Unplaced"/>
</dbReference>
<sequence>MGSFLLSCLFAFFYLGASQNIPRLRLIPKDAVTRTFNQKERLMAMFHEAGSPQLIVGGRGNVWILTFVGSEITPTEVPVRVEEKAEKDCKRAEKGNCDNFIQMIERIEDKTLVCGTNAGSPKCWILVNTTLQRSSQGQIFTMLGENVVSSSPLQNAVTIAIEDSLYSALSGNKSSFQRSYGRKKGIKTRDSWLSNAEFEGATLFPHKDRRKDEIFFFYNEVNRSAGLDEELYKVWLGRVCKMDQGEKPASGDFWSTFLKARLVCGNPHQPLLFHHLEDTFVFREEGQAETTLYGVFSSPWGSSAVCSYSMNRISSYFETSKFKDAPGSVPHPRPGTCVPPDSSSSLAKMLAFIKDHPELEAVVYPDEEQPLYVLQMNDTYTQVVVDKARDANNVSRDVLFLGTAKGKIHKVLRSKEQTVIIAELSPFKAEAPITQMILDATTGHLYVSTEFEVTRLPLQDCSQYNGNCWNCILARDPYCGWDAAGKTCSAVSQENHTNRLIQNLDLSSTTQACKAAEEKLAEDAIKKVSVDRTAYIYLPCPLKSHHASYSWVKDKKVYPCAMEDQSCTLRFGQHTPIDEGVFKCTAREKGYKEEIMGFEVTLSSGVIPELALMLSGTAFLAITILLL</sequence>
<evidence type="ECO:0000256" key="4">
    <source>
        <dbReference type="ARBA" id="ARBA00023157"/>
    </source>
</evidence>
<dbReference type="PANTHER" id="PTHR11036">
    <property type="entry name" value="SEMAPHORIN"/>
    <property type="match status" value="1"/>
</dbReference>
<protein>
    <submittedName>
        <fullName evidence="11">Semaphorin-7A-like</fullName>
    </submittedName>
</protein>
<keyword evidence="10" id="KW-1185">Reference proteome</keyword>
<dbReference type="Pfam" id="PF01437">
    <property type="entry name" value="PSI"/>
    <property type="match status" value="1"/>
</dbReference>
<dbReference type="SMART" id="SM00423">
    <property type="entry name" value="PSI"/>
    <property type="match status" value="1"/>
</dbReference>
<keyword evidence="7" id="KW-0732">Signal</keyword>
<dbReference type="InterPro" id="IPR013783">
    <property type="entry name" value="Ig-like_fold"/>
</dbReference>
<dbReference type="InterPro" id="IPR002165">
    <property type="entry name" value="Plexin_repeat"/>
</dbReference>
<proteinExistence type="inferred from homology"/>
<dbReference type="PROSITE" id="PS50835">
    <property type="entry name" value="IG_LIKE"/>
    <property type="match status" value="1"/>
</dbReference>
<feature type="chain" id="PRO_5028430213" evidence="7">
    <location>
        <begin position="19"/>
        <end position="627"/>
    </location>
</feature>
<dbReference type="InterPro" id="IPR015943">
    <property type="entry name" value="WD40/YVTN_repeat-like_dom_sf"/>
</dbReference>
<dbReference type="Pfam" id="PF01403">
    <property type="entry name" value="Sema"/>
    <property type="match status" value="1"/>
</dbReference>
<comment type="similarity">
    <text evidence="2">Belongs to the semaphorin family.</text>
</comment>
<dbReference type="OMA" id="PGMCVRK"/>
<dbReference type="PROSITE" id="PS51004">
    <property type="entry name" value="SEMA"/>
    <property type="match status" value="1"/>
</dbReference>
<dbReference type="InterPro" id="IPR027231">
    <property type="entry name" value="Semaphorin"/>
</dbReference>
<evidence type="ECO:0000256" key="6">
    <source>
        <dbReference type="PROSITE-ProRule" id="PRU00352"/>
    </source>
</evidence>
<dbReference type="GO" id="GO:0045499">
    <property type="term" value="F:chemorepellent activity"/>
    <property type="evidence" value="ECO:0007669"/>
    <property type="project" value="TreeGrafter"/>
</dbReference>
<dbReference type="InterPro" id="IPR016201">
    <property type="entry name" value="PSI"/>
</dbReference>
<evidence type="ECO:0000256" key="1">
    <source>
        <dbReference type="ARBA" id="ARBA00004370"/>
    </source>
</evidence>
<dbReference type="Gene3D" id="3.30.1680.10">
    <property type="entry name" value="ligand-binding face of the semaphorins, domain 2"/>
    <property type="match status" value="1"/>
</dbReference>
<comment type="caution">
    <text evidence="6">Lacks conserved residue(s) required for the propagation of feature annotation.</text>
</comment>
<comment type="subcellular location">
    <subcellularLocation>
        <location evidence="1">Membrane</location>
    </subcellularLocation>
</comment>
<dbReference type="PANTHER" id="PTHR11036:SF85">
    <property type="entry name" value="SI:CH211-113G11.6 ISOFORM X1"/>
    <property type="match status" value="1"/>
</dbReference>
<evidence type="ECO:0000256" key="5">
    <source>
        <dbReference type="ARBA" id="ARBA00023180"/>
    </source>
</evidence>
<keyword evidence="4" id="KW-1015">Disulfide bond</keyword>
<dbReference type="KEGG" id="pgut:117676294"/>
<evidence type="ECO:0000313" key="11">
    <source>
        <dbReference type="RefSeq" id="XP_034291571.1"/>
    </source>
</evidence>
<dbReference type="RefSeq" id="XP_034291571.1">
    <property type="nucleotide sequence ID" value="XM_034435680.2"/>
</dbReference>
<dbReference type="FunFam" id="2.60.40.10:FF:001170">
    <property type="entry name" value="Sema domain, immunoglobulin domain (Ig), short basic domain, secreted, (Semaphorin) 3F"/>
    <property type="match status" value="1"/>
</dbReference>
<dbReference type="OrthoDB" id="9945363at2759"/>
<dbReference type="GO" id="GO:0030335">
    <property type="term" value="P:positive regulation of cell migration"/>
    <property type="evidence" value="ECO:0007669"/>
    <property type="project" value="TreeGrafter"/>
</dbReference>
<organism evidence="10 11">
    <name type="scientific">Pantherophis guttatus</name>
    <name type="common">Corn snake</name>
    <name type="synonym">Elaphe guttata</name>
    <dbReference type="NCBI Taxonomy" id="94885"/>
    <lineage>
        <taxon>Eukaryota</taxon>
        <taxon>Metazoa</taxon>
        <taxon>Chordata</taxon>
        <taxon>Craniata</taxon>
        <taxon>Vertebrata</taxon>
        <taxon>Euteleostomi</taxon>
        <taxon>Lepidosauria</taxon>
        <taxon>Squamata</taxon>
        <taxon>Bifurcata</taxon>
        <taxon>Unidentata</taxon>
        <taxon>Episquamata</taxon>
        <taxon>Toxicofera</taxon>
        <taxon>Serpentes</taxon>
        <taxon>Colubroidea</taxon>
        <taxon>Colubridae</taxon>
        <taxon>Colubrinae</taxon>
        <taxon>Pantherophis</taxon>
    </lineage>
</organism>
<feature type="domain" description="Sema" evidence="9">
    <location>
        <begin position="23"/>
        <end position="458"/>
    </location>
</feature>
<evidence type="ECO:0000256" key="7">
    <source>
        <dbReference type="SAM" id="SignalP"/>
    </source>
</evidence>
<gene>
    <name evidence="11" type="primary">LOC117676294</name>
</gene>
<feature type="domain" description="Ig-like" evidence="8">
    <location>
        <begin position="518"/>
        <end position="603"/>
    </location>
</feature>
<keyword evidence="5" id="KW-0325">Glycoprotein</keyword>
<evidence type="ECO:0000256" key="2">
    <source>
        <dbReference type="ARBA" id="ARBA00009492"/>
    </source>
</evidence>
<dbReference type="GeneID" id="117676294"/>
<dbReference type="GO" id="GO:0005886">
    <property type="term" value="C:plasma membrane"/>
    <property type="evidence" value="ECO:0007669"/>
    <property type="project" value="TreeGrafter"/>
</dbReference>
<dbReference type="GO" id="GO:0007411">
    <property type="term" value="P:axon guidance"/>
    <property type="evidence" value="ECO:0007669"/>
    <property type="project" value="TreeGrafter"/>
</dbReference>
<dbReference type="GO" id="GO:0001755">
    <property type="term" value="P:neural crest cell migration"/>
    <property type="evidence" value="ECO:0007669"/>
    <property type="project" value="TreeGrafter"/>
</dbReference>
<evidence type="ECO:0000259" key="9">
    <source>
        <dbReference type="PROSITE" id="PS51004"/>
    </source>
</evidence>
<dbReference type="Gene3D" id="2.130.10.10">
    <property type="entry name" value="YVTN repeat-like/Quinoprotein amine dehydrogenase"/>
    <property type="match status" value="1"/>
</dbReference>
<feature type="signal peptide" evidence="7">
    <location>
        <begin position="1"/>
        <end position="18"/>
    </location>
</feature>
<dbReference type="FunFam" id="2.130.10.10:FF:000223">
    <property type="entry name" value="semaphorin-7A isoform X1"/>
    <property type="match status" value="1"/>
</dbReference>
<dbReference type="SMART" id="SM00630">
    <property type="entry name" value="Sema"/>
    <property type="match status" value="1"/>
</dbReference>
<evidence type="ECO:0000259" key="8">
    <source>
        <dbReference type="PROSITE" id="PS50835"/>
    </source>
</evidence>
<dbReference type="InParanoid" id="A0A6P9DH19"/>
<dbReference type="InterPro" id="IPR001627">
    <property type="entry name" value="Semap_dom"/>
</dbReference>
<dbReference type="GO" id="GO:0071526">
    <property type="term" value="P:semaphorin-plexin signaling pathway"/>
    <property type="evidence" value="ECO:0007669"/>
    <property type="project" value="TreeGrafter"/>
</dbReference>